<dbReference type="EMBL" id="JAYDYW010000006">
    <property type="protein sequence ID" value="MEE1674106.1"/>
    <property type="molecule type" value="Genomic_DNA"/>
</dbReference>
<dbReference type="Gene3D" id="3.30.310.170">
    <property type="entry name" value="Outer membrane protein assembly factor BamC"/>
    <property type="match status" value="1"/>
</dbReference>
<keyword evidence="3" id="KW-1185">Reference proteome</keyword>
<gene>
    <name evidence="2" type="primary">bamC</name>
    <name evidence="2" type="ORF">SNR37_003538</name>
</gene>
<dbReference type="Gene3D" id="3.30.530.50">
    <property type="match status" value="1"/>
</dbReference>
<protein>
    <submittedName>
        <fullName evidence="2">Outer membrane protein assembly factor BamC</fullName>
    </submittedName>
</protein>
<reference evidence="2 3" key="2">
    <citation type="submission" date="2023-12" db="EMBL/GenBank/DDBJ databases">
        <authorList>
            <consortium name="Cladostephus spongiosus"/>
            <person name="Lorente B."/>
            <person name="Cabral C."/>
            <person name="Frias J."/>
            <person name="Faria J."/>
            <person name="Toubarro D."/>
        </authorList>
    </citation>
    <scope>NUCLEOTIDE SEQUENCE [LARGE SCALE GENOMIC DNA]</scope>
    <source>
        <strain evidence="2 3">ZMCS4</strain>
    </source>
</reference>
<feature type="coiled-coil region" evidence="1">
    <location>
        <begin position="231"/>
        <end position="258"/>
    </location>
</feature>
<comment type="caution">
    <text evidence="2">The sequence shown here is derived from an EMBL/GenBank/DDBJ whole genome shotgun (WGS) entry which is preliminary data.</text>
</comment>
<dbReference type="InterPro" id="IPR042268">
    <property type="entry name" value="BamC_C"/>
</dbReference>
<evidence type="ECO:0000313" key="3">
    <source>
        <dbReference type="Proteomes" id="UP001310248"/>
    </source>
</evidence>
<dbReference type="InterPro" id="IPR010653">
    <property type="entry name" value="NlpB/DapX"/>
</dbReference>
<evidence type="ECO:0000313" key="2">
    <source>
        <dbReference type="EMBL" id="MEE1674106.1"/>
    </source>
</evidence>
<dbReference type="Pfam" id="PF06804">
    <property type="entry name" value="Lipoprotein_18"/>
    <property type="match status" value="1"/>
</dbReference>
<dbReference type="RefSeq" id="WP_163132342.1">
    <property type="nucleotide sequence ID" value="NZ_JAYDYW010000006.1"/>
</dbReference>
<sequence length="395" mass="44446">MQLVSFPTMKVVFFGSLVATLAACSNSGDKHRQAERGFEYLDATQVEPLVIPDGITPPEQSTEFNIPTPQAKDEVFVGSAVDVRAPVQIIPLIAGSRIENTDDGLIFWFDILQAQTAIETSETMMQTISDYIAYRNSSIARRDDQLSLIESNWLVDAETVEGNWWLFSSDTVMEQRQKFIYQLEVKPHGRTAGLRVSFVDGEIYRDGGDLAIDLDEFDKQRLAIVELNRLIGYVSDRREELEAQLAAQREEARIATMSETEKEQLFDETVSLVLVNDSGAAYYKARANMEKTMKRLRLVLPLAGFTITDYIANSGSLYLTYERPPEEVLENYGLSTMEFEEKDYIFTVGSNGNVTQITLSDNEGVVLKPSEVKGLYPYLAILMKMGLDTRDSLSR</sequence>
<organism evidence="2 3">
    <name type="scientific">Agarivorans aestuarii</name>
    <dbReference type="NCBI Taxonomy" id="1563703"/>
    <lineage>
        <taxon>Bacteria</taxon>
        <taxon>Pseudomonadati</taxon>
        <taxon>Pseudomonadota</taxon>
        <taxon>Gammaproteobacteria</taxon>
        <taxon>Alteromonadales</taxon>
        <taxon>Alteromonadaceae</taxon>
        <taxon>Agarivorans</taxon>
    </lineage>
</organism>
<reference evidence="3" key="1">
    <citation type="submission" date="2023-07" db="EMBL/GenBank/DDBJ databases">
        <title>Draft genome sequence of Agarivorans aestuarii strain ZMCS4, a CAZymes producing bacteria isolated from the marine brown algae Clodostephus spongiosus.</title>
        <authorList>
            <person name="Lorente B."/>
            <person name="Cabral C."/>
            <person name="Frias J."/>
            <person name="Faria J."/>
            <person name="Toubarro D."/>
        </authorList>
    </citation>
    <scope>NUCLEOTIDE SEQUENCE [LARGE SCALE GENOMIC DNA]</scope>
    <source>
        <strain evidence="3">ZMCS4</strain>
    </source>
</reference>
<keyword evidence="1" id="KW-0175">Coiled coil</keyword>
<dbReference type="Proteomes" id="UP001310248">
    <property type="component" value="Unassembled WGS sequence"/>
</dbReference>
<evidence type="ECO:0000256" key="1">
    <source>
        <dbReference type="SAM" id="Coils"/>
    </source>
</evidence>
<accession>A0ABU7G3Y9</accession>
<name>A0ABU7G3Y9_9ALTE</name>
<proteinExistence type="predicted"/>